<name>A0A1R3GNW8_COCAP</name>
<accession>A0A1R3GNW8</accession>
<gene>
    <name evidence="2" type="ORF">CCACVL1_24610</name>
</gene>
<reference evidence="2 3" key="1">
    <citation type="submission" date="2013-09" db="EMBL/GenBank/DDBJ databases">
        <title>Corchorus capsularis genome sequencing.</title>
        <authorList>
            <person name="Alam M."/>
            <person name="Haque M.S."/>
            <person name="Islam M.S."/>
            <person name="Emdad E.M."/>
            <person name="Islam M.M."/>
            <person name="Ahmed B."/>
            <person name="Halim A."/>
            <person name="Hossen Q.M.M."/>
            <person name="Hossain M.Z."/>
            <person name="Ahmed R."/>
            <person name="Khan M.M."/>
            <person name="Islam R."/>
            <person name="Rashid M.M."/>
            <person name="Khan S.A."/>
            <person name="Rahman M.S."/>
            <person name="Alam M."/>
        </authorList>
    </citation>
    <scope>NUCLEOTIDE SEQUENCE [LARGE SCALE GENOMIC DNA]</scope>
    <source>
        <strain evidence="3">cv. CVL-1</strain>
        <tissue evidence="2">Whole seedling</tissue>
    </source>
</reference>
<dbReference type="Gramene" id="OMO59783">
    <property type="protein sequence ID" value="OMO59783"/>
    <property type="gene ID" value="CCACVL1_24610"/>
</dbReference>
<keyword evidence="3" id="KW-1185">Reference proteome</keyword>
<evidence type="ECO:0000313" key="3">
    <source>
        <dbReference type="Proteomes" id="UP000188268"/>
    </source>
</evidence>
<proteinExistence type="predicted"/>
<dbReference type="Proteomes" id="UP000188268">
    <property type="component" value="Unassembled WGS sequence"/>
</dbReference>
<feature type="compositionally biased region" description="Basic and acidic residues" evidence="1">
    <location>
        <begin position="11"/>
        <end position="26"/>
    </location>
</feature>
<comment type="caution">
    <text evidence="2">The sequence shown here is derived from an EMBL/GenBank/DDBJ whole genome shotgun (WGS) entry which is preliminary data.</text>
</comment>
<evidence type="ECO:0000256" key="1">
    <source>
        <dbReference type="SAM" id="MobiDB-lite"/>
    </source>
</evidence>
<feature type="region of interest" description="Disordered" evidence="1">
    <location>
        <begin position="1"/>
        <end position="26"/>
    </location>
</feature>
<protein>
    <submittedName>
        <fullName evidence="2">Uncharacterized protein</fullName>
    </submittedName>
</protein>
<dbReference type="EMBL" id="AWWV01013862">
    <property type="protein sequence ID" value="OMO59783.1"/>
    <property type="molecule type" value="Genomic_DNA"/>
</dbReference>
<dbReference type="AlphaFoldDB" id="A0A1R3GNW8"/>
<organism evidence="2 3">
    <name type="scientific">Corchorus capsularis</name>
    <name type="common">Jute</name>
    <dbReference type="NCBI Taxonomy" id="210143"/>
    <lineage>
        <taxon>Eukaryota</taxon>
        <taxon>Viridiplantae</taxon>
        <taxon>Streptophyta</taxon>
        <taxon>Embryophyta</taxon>
        <taxon>Tracheophyta</taxon>
        <taxon>Spermatophyta</taxon>
        <taxon>Magnoliopsida</taxon>
        <taxon>eudicotyledons</taxon>
        <taxon>Gunneridae</taxon>
        <taxon>Pentapetalae</taxon>
        <taxon>rosids</taxon>
        <taxon>malvids</taxon>
        <taxon>Malvales</taxon>
        <taxon>Malvaceae</taxon>
        <taxon>Grewioideae</taxon>
        <taxon>Apeibeae</taxon>
        <taxon>Corchorus</taxon>
    </lineage>
</organism>
<sequence length="26" mass="3175">MGRRTPVKQSRFPDHHRELVEKKGER</sequence>
<evidence type="ECO:0000313" key="2">
    <source>
        <dbReference type="EMBL" id="OMO59783.1"/>
    </source>
</evidence>